<evidence type="ECO:0000256" key="2">
    <source>
        <dbReference type="ARBA" id="ARBA00022525"/>
    </source>
</evidence>
<dbReference type="SUPFAM" id="SSF51120">
    <property type="entry name" value="beta-Roll"/>
    <property type="match status" value="1"/>
</dbReference>
<gene>
    <name evidence="3" type="ORF">K7G82_22310</name>
</gene>
<organism evidence="3 4">
    <name type="scientific">Sphingomonas colocasiae</name>
    <dbReference type="NCBI Taxonomy" id="1848973"/>
    <lineage>
        <taxon>Bacteria</taxon>
        <taxon>Pseudomonadati</taxon>
        <taxon>Pseudomonadota</taxon>
        <taxon>Alphaproteobacteria</taxon>
        <taxon>Sphingomonadales</taxon>
        <taxon>Sphingomonadaceae</taxon>
        <taxon>Sphingomonas</taxon>
    </lineage>
</organism>
<dbReference type="PANTHER" id="PTHR38340:SF1">
    <property type="entry name" value="S-LAYER PROTEIN"/>
    <property type="match status" value="1"/>
</dbReference>
<dbReference type="PROSITE" id="PS00330">
    <property type="entry name" value="HEMOLYSIN_CALCIUM"/>
    <property type="match status" value="2"/>
</dbReference>
<keyword evidence="2" id="KW-0964">Secreted</keyword>
<dbReference type="InterPro" id="IPR018511">
    <property type="entry name" value="Hemolysin-typ_Ca-bd_CS"/>
</dbReference>
<dbReference type="RefSeq" id="WP_222992161.1">
    <property type="nucleotide sequence ID" value="NZ_JAINVV010000011.1"/>
</dbReference>
<dbReference type="InterPro" id="IPR011049">
    <property type="entry name" value="Serralysin-like_metalloprot_C"/>
</dbReference>
<comment type="caution">
    <text evidence="3">The sequence shown here is derived from an EMBL/GenBank/DDBJ whole genome shotgun (WGS) entry which is preliminary data.</text>
</comment>
<dbReference type="Pfam" id="PF00353">
    <property type="entry name" value="HemolysinCabind"/>
    <property type="match status" value="1"/>
</dbReference>
<comment type="subcellular location">
    <subcellularLocation>
        <location evidence="1">Secreted</location>
    </subcellularLocation>
</comment>
<dbReference type="InterPro" id="IPR050557">
    <property type="entry name" value="RTX_toxin/Mannuronan_C5-epim"/>
</dbReference>
<reference evidence="3 4" key="1">
    <citation type="submission" date="2021-08" db="EMBL/GenBank/DDBJ databases">
        <authorList>
            <person name="Tuo L."/>
        </authorList>
    </citation>
    <scope>NUCLEOTIDE SEQUENCE [LARGE SCALE GENOMIC DNA]</scope>
    <source>
        <strain evidence="3 4">JCM 31229</strain>
    </source>
</reference>
<dbReference type="EMBL" id="JAINVV010000011">
    <property type="protein sequence ID" value="MBY8825054.1"/>
    <property type="molecule type" value="Genomic_DNA"/>
</dbReference>
<proteinExistence type="predicted"/>
<protein>
    <recommendedName>
        <fullName evidence="5">Calcium-binding protein</fullName>
    </recommendedName>
</protein>
<evidence type="ECO:0000313" key="3">
    <source>
        <dbReference type="EMBL" id="MBY8825054.1"/>
    </source>
</evidence>
<sequence>MPVSIIPALPTRPSTPTATGTVVLTGSPVATVAADAVHYGVSITDPTDGSTYGWYYRAGWGAPLVFVSDEFIFNWKLDNAGLIWSTSTIDSVIAVEVDQLANSGTIVAEIGSYTGPLSSNSNFAVGVLLRGTVISLGPSNPAFINSGGIFAIAEDGNAIGVNTESVRHSFVNSGLIAVRATEDDPEMHGGAQGIRLENGGNLVNQAGGRILVEGSGLAYGVYIGRGTHAAFDYGPEVDNAGLIQVTSTDPAVRSIGIYAINLGVASNGIGGWIVMETLSIVNSGTIRADIAIYAPSDTGTFMESRLINPQTITNEAGGLIEGDIQLFRGDDILINRGTITGRIELGEDNDLLDSSAGTINGLVLGGWGDDTLIGGNGAVQFRGGFGADVLTGGDGDDMLAGDFGDDTITGGAGNDGLYGGLGNDTLLTSGGDVAWGGLDADLIETGDYSFAEIRGGGGIDRWVMATGARSLDLSAVAMSGRVSEIDVIVSRGDKLLVIRPGDVTAISDGLMLYIDALPSDQIHLAGGWIAVDQSVHDGDAYLRYTAGAETIFVREGAQVVLNGPPPTVGGLDTIAEGTAAPAPPPNTDEANVFISGVVVASDLHITETEVWSSSTGAPVFVFAVTGNPPDIVNHGRVLNDNATSLYAFAMGAPDFEFGPPVFGTFTNYGQVMTHAAGADTHAFGFFGASSGKVVNNGEIHAFAQNGDALALTSYEGSPGAESPAIVNNNDIYALSHGGFATGVSTHNGAAVINTGVIEAAGGDGSMAVDMISGFGTLINSGDVISYSPDTSRFYAVGVGLFSSGVIHNQAGGLIAGDIAILLEASQGGLFDITNDGDILGAIVMERWGGYPDYASTLRFTNSGQLDGGIVIDDVNGYSSWLKIDGENRLLNDVIVNRGSIAGDVFLSGGNDLYDGRGGTLGGLLDGGDGTDHARFAGNRADYRITAEGRGYRVTDLRPGAPDGSILMADIEILEFADRDIWLVPAPGADTDFRFIAANGFVGGVSGYGTVFGTNGFQDLTVLDDGPSSLQLDGSFARGGDIVRLPGNAADYMIEIAGSNALLTGGSVAIAIPIGTAGMPIVFDDGARTLVYDAGLRAVMIGVQAIGAGGTITAAADGSVLPGGGNPAATARLVLRPDIDAPAVVSGKVNIFGTNGGDQVTLGHGHFELDGSFARGGDTIHLFDPASEFKAYIAGSNLVLLSADTVVAIPVGLELTALDFDGTTLQLRYYGGVRIGDQVITATSAETADPLALSPLAFAAEGFA</sequence>
<accession>A0ABS7PUN1</accession>
<keyword evidence="4" id="KW-1185">Reference proteome</keyword>
<name>A0ABS7PUN1_9SPHN</name>
<dbReference type="PRINTS" id="PR00313">
    <property type="entry name" value="CABNDNGRPT"/>
</dbReference>
<evidence type="ECO:0000313" key="4">
    <source>
        <dbReference type="Proteomes" id="UP000706039"/>
    </source>
</evidence>
<dbReference type="Gene3D" id="2.150.10.10">
    <property type="entry name" value="Serralysin-like metalloprotease, C-terminal"/>
    <property type="match status" value="1"/>
</dbReference>
<evidence type="ECO:0000256" key="1">
    <source>
        <dbReference type="ARBA" id="ARBA00004613"/>
    </source>
</evidence>
<dbReference type="InterPro" id="IPR001343">
    <property type="entry name" value="Hemolysn_Ca-bd"/>
</dbReference>
<dbReference type="PANTHER" id="PTHR38340">
    <property type="entry name" value="S-LAYER PROTEIN"/>
    <property type="match status" value="1"/>
</dbReference>
<evidence type="ECO:0008006" key="5">
    <source>
        <dbReference type="Google" id="ProtNLM"/>
    </source>
</evidence>
<dbReference type="Proteomes" id="UP000706039">
    <property type="component" value="Unassembled WGS sequence"/>
</dbReference>